<gene>
    <name evidence="1" type="ORF">K461DRAFT_183382</name>
</gene>
<organism evidence="1 2">
    <name type="scientific">Myriangium duriaei CBS 260.36</name>
    <dbReference type="NCBI Taxonomy" id="1168546"/>
    <lineage>
        <taxon>Eukaryota</taxon>
        <taxon>Fungi</taxon>
        <taxon>Dikarya</taxon>
        <taxon>Ascomycota</taxon>
        <taxon>Pezizomycotina</taxon>
        <taxon>Dothideomycetes</taxon>
        <taxon>Dothideomycetidae</taxon>
        <taxon>Myriangiales</taxon>
        <taxon>Myriangiaceae</taxon>
        <taxon>Myriangium</taxon>
    </lineage>
</organism>
<protein>
    <submittedName>
        <fullName evidence="1">Uncharacterized protein</fullName>
    </submittedName>
</protein>
<dbReference type="Proteomes" id="UP000799439">
    <property type="component" value="Unassembled WGS sequence"/>
</dbReference>
<comment type="caution">
    <text evidence="1">The sequence shown here is derived from an EMBL/GenBank/DDBJ whole genome shotgun (WGS) entry which is preliminary data.</text>
</comment>
<evidence type="ECO:0000313" key="2">
    <source>
        <dbReference type="Proteomes" id="UP000799439"/>
    </source>
</evidence>
<proteinExistence type="predicted"/>
<name>A0A9P4IWA9_9PEZI</name>
<sequence>MMCRVCGVGGTTCGLSVLAGDTIGAGGRCEATARCVCQGPRCFSSKKGMFREVRALVLALCLVRRGLRGD</sequence>
<dbReference type="EMBL" id="ML996089">
    <property type="protein sequence ID" value="KAF2150826.1"/>
    <property type="molecule type" value="Genomic_DNA"/>
</dbReference>
<accession>A0A9P4IWA9</accession>
<keyword evidence="2" id="KW-1185">Reference proteome</keyword>
<reference evidence="1" key="1">
    <citation type="journal article" date="2020" name="Stud. Mycol.">
        <title>101 Dothideomycetes genomes: a test case for predicting lifestyles and emergence of pathogens.</title>
        <authorList>
            <person name="Haridas S."/>
            <person name="Albert R."/>
            <person name="Binder M."/>
            <person name="Bloem J."/>
            <person name="Labutti K."/>
            <person name="Salamov A."/>
            <person name="Andreopoulos B."/>
            <person name="Baker S."/>
            <person name="Barry K."/>
            <person name="Bills G."/>
            <person name="Bluhm B."/>
            <person name="Cannon C."/>
            <person name="Castanera R."/>
            <person name="Culley D."/>
            <person name="Daum C."/>
            <person name="Ezra D."/>
            <person name="Gonzalez J."/>
            <person name="Henrissat B."/>
            <person name="Kuo A."/>
            <person name="Liang C."/>
            <person name="Lipzen A."/>
            <person name="Lutzoni F."/>
            <person name="Magnuson J."/>
            <person name="Mondo S."/>
            <person name="Nolan M."/>
            <person name="Ohm R."/>
            <person name="Pangilinan J."/>
            <person name="Park H.-J."/>
            <person name="Ramirez L."/>
            <person name="Alfaro M."/>
            <person name="Sun H."/>
            <person name="Tritt A."/>
            <person name="Yoshinaga Y."/>
            <person name="Zwiers L.-H."/>
            <person name="Turgeon B."/>
            <person name="Goodwin S."/>
            <person name="Spatafora J."/>
            <person name="Crous P."/>
            <person name="Grigoriev I."/>
        </authorList>
    </citation>
    <scope>NUCLEOTIDE SEQUENCE</scope>
    <source>
        <strain evidence="1">CBS 260.36</strain>
    </source>
</reference>
<dbReference type="AlphaFoldDB" id="A0A9P4IWA9"/>
<evidence type="ECO:0000313" key="1">
    <source>
        <dbReference type="EMBL" id="KAF2150826.1"/>
    </source>
</evidence>